<evidence type="ECO:0008006" key="4">
    <source>
        <dbReference type="Google" id="ProtNLM"/>
    </source>
</evidence>
<proteinExistence type="predicted"/>
<evidence type="ECO:0000313" key="3">
    <source>
        <dbReference type="Proteomes" id="UP001198010"/>
    </source>
</evidence>
<evidence type="ECO:0000256" key="1">
    <source>
        <dbReference type="SAM" id="Phobius"/>
    </source>
</evidence>
<dbReference type="EMBL" id="JAJDLA010000004">
    <property type="protein sequence ID" value="MCB8605427.1"/>
    <property type="molecule type" value="Genomic_DNA"/>
</dbReference>
<keyword evidence="1" id="KW-1133">Transmembrane helix</keyword>
<feature type="transmembrane region" description="Helical" evidence="1">
    <location>
        <begin position="53"/>
        <end position="72"/>
    </location>
</feature>
<accession>A0AB35H987</accession>
<keyword evidence="1" id="KW-0812">Transmembrane</keyword>
<dbReference type="AlphaFoldDB" id="A0AB35H987"/>
<sequence>MYLVDEVIDFINKNVDSWVLATLILLWAIIFPQYTGIHFNGDFKRPGSIESTLTRIIAILMLIGLFIVEFVFDNK</sequence>
<organism evidence="2 3">
    <name type="scientific">Veillonella nakazawae</name>
    <dbReference type="NCBI Taxonomy" id="2682456"/>
    <lineage>
        <taxon>Bacteria</taxon>
        <taxon>Bacillati</taxon>
        <taxon>Bacillota</taxon>
        <taxon>Negativicutes</taxon>
        <taxon>Veillonellales</taxon>
        <taxon>Veillonellaceae</taxon>
        <taxon>Veillonella</taxon>
    </lineage>
</organism>
<gene>
    <name evidence="2" type="ORF">LJD63_04065</name>
</gene>
<feature type="transmembrane region" description="Helical" evidence="1">
    <location>
        <begin position="20"/>
        <end position="41"/>
    </location>
</feature>
<dbReference type="RefSeq" id="WP_227283228.1">
    <property type="nucleotide sequence ID" value="NZ_JAJDLA010000004.1"/>
</dbReference>
<dbReference type="Proteomes" id="UP001198010">
    <property type="component" value="Unassembled WGS sequence"/>
</dbReference>
<protein>
    <recommendedName>
        <fullName evidence="4">DUF1648 domain-containing protein</fullName>
    </recommendedName>
</protein>
<evidence type="ECO:0000313" key="2">
    <source>
        <dbReference type="EMBL" id="MCB8605427.1"/>
    </source>
</evidence>
<comment type="caution">
    <text evidence="2">The sequence shown here is derived from an EMBL/GenBank/DDBJ whole genome shotgun (WGS) entry which is preliminary data.</text>
</comment>
<keyword evidence="1" id="KW-0472">Membrane</keyword>
<reference evidence="2" key="1">
    <citation type="submission" date="2021-10" db="EMBL/GenBank/DDBJ databases">
        <title>Collection of gut derived symbiotic bacterial strains cultured from healthy donors.</title>
        <authorList>
            <person name="Lin H."/>
            <person name="Littmann E."/>
            <person name="Kohout C."/>
            <person name="Pamer E.G."/>
        </authorList>
    </citation>
    <scope>NUCLEOTIDE SEQUENCE</scope>
    <source>
        <strain evidence="2">DFI.4.35</strain>
    </source>
</reference>
<name>A0AB35H987_9FIRM</name>